<keyword evidence="1" id="KW-0732">Signal</keyword>
<comment type="caution">
    <text evidence="3">The sequence shown here is derived from an EMBL/GenBank/DDBJ whole genome shotgun (WGS) entry which is preliminary data.</text>
</comment>
<feature type="chain" id="PRO_5045179402" evidence="1">
    <location>
        <begin position="20"/>
        <end position="185"/>
    </location>
</feature>
<sequence>MRASVLRSVLPVVLLVAVAAGGCSSSTENEAVSASKLADRVATEQQKQNPDTKISDVSCDGEIKAEKGAEQRCHASDVRGDRYGLTVTVTSVDDGKLSFSTDPDPGQTVEPDELEPEVTAKLTELSGGTAPDAVDCPDDLPGRVGATTTCILTAGEDRLETTVTVTSAEGPKVGFDIKVADEPLP</sequence>
<dbReference type="Proteomes" id="UP001589750">
    <property type="component" value="Unassembled WGS sequence"/>
</dbReference>
<keyword evidence="4" id="KW-1185">Reference proteome</keyword>
<dbReference type="Pfam" id="PF14230">
    <property type="entry name" value="DUF4333"/>
    <property type="match status" value="2"/>
</dbReference>
<accession>A0ABV5KB05</accession>
<dbReference type="InterPro" id="IPR025637">
    <property type="entry name" value="DUF4333"/>
</dbReference>
<evidence type="ECO:0000313" key="3">
    <source>
        <dbReference type="EMBL" id="MFB9313916.1"/>
    </source>
</evidence>
<organism evidence="3 4">
    <name type="scientific">Nocardioides plantarum</name>
    <dbReference type="NCBI Taxonomy" id="29299"/>
    <lineage>
        <taxon>Bacteria</taxon>
        <taxon>Bacillati</taxon>
        <taxon>Actinomycetota</taxon>
        <taxon>Actinomycetes</taxon>
        <taxon>Propionibacteriales</taxon>
        <taxon>Nocardioidaceae</taxon>
        <taxon>Nocardioides</taxon>
    </lineage>
</organism>
<gene>
    <name evidence="3" type="ORF">ACFFRI_12750</name>
</gene>
<reference evidence="3 4" key="1">
    <citation type="submission" date="2024-09" db="EMBL/GenBank/DDBJ databases">
        <authorList>
            <person name="Sun Q."/>
            <person name="Mori K."/>
        </authorList>
    </citation>
    <scope>NUCLEOTIDE SEQUENCE [LARGE SCALE GENOMIC DNA]</scope>
    <source>
        <strain evidence="3 4">JCM 9626</strain>
    </source>
</reference>
<evidence type="ECO:0000313" key="4">
    <source>
        <dbReference type="Proteomes" id="UP001589750"/>
    </source>
</evidence>
<feature type="signal peptide" evidence="1">
    <location>
        <begin position="1"/>
        <end position="19"/>
    </location>
</feature>
<evidence type="ECO:0000259" key="2">
    <source>
        <dbReference type="Pfam" id="PF14230"/>
    </source>
</evidence>
<dbReference type="RefSeq" id="WP_140007403.1">
    <property type="nucleotide sequence ID" value="NZ_JBHMDG010000015.1"/>
</dbReference>
<feature type="domain" description="DUF4333" evidence="2">
    <location>
        <begin position="18"/>
        <end position="93"/>
    </location>
</feature>
<proteinExistence type="predicted"/>
<dbReference type="PROSITE" id="PS51257">
    <property type="entry name" value="PROKAR_LIPOPROTEIN"/>
    <property type="match status" value="1"/>
</dbReference>
<protein>
    <submittedName>
        <fullName evidence="3">DUF4333 domain-containing protein</fullName>
    </submittedName>
</protein>
<evidence type="ECO:0000256" key="1">
    <source>
        <dbReference type="SAM" id="SignalP"/>
    </source>
</evidence>
<feature type="domain" description="DUF4333" evidence="2">
    <location>
        <begin position="103"/>
        <end position="170"/>
    </location>
</feature>
<dbReference type="EMBL" id="JBHMDG010000015">
    <property type="protein sequence ID" value="MFB9313916.1"/>
    <property type="molecule type" value="Genomic_DNA"/>
</dbReference>
<name>A0ABV5KB05_9ACTN</name>